<proteinExistence type="predicted"/>
<protein>
    <submittedName>
        <fullName evidence="1">Uncharacterized protein</fullName>
    </submittedName>
</protein>
<name>A0ABP2J112_CHRGE</name>
<comment type="caution">
    <text evidence="1">The sequence shown here is derived from an EMBL/GenBank/DDBJ whole genome shotgun (WGS) entry which is preliminary data.</text>
</comment>
<evidence type="ECO:0000313" key="2">
    <source>
        <dbReference type="Proteomes" id="UP000002969"/>
    </source>
</evidence>
<reference evidence="1" key="1">
    <citation type="submission" date="2010-06" db="EMBL/GenBank/DDBJ databases">
        <authorList>
            <person name="Muzny D."/>
            <person name="Qin X."/>
            <person name="Buhay C."/>
            <person name="Dugan-Rocha S."/>
            <person name="Ding Y."/>
            <person name="Chen G."/>
            <person name="Hawes A."/>
            <person name="Holder M."/>
            <person name="Jhangiani S."/>
            <person name="Johnson A."/>
            <person name="Khan Z."/>
            <person name="Li Z."/>
            <person name="Liu W."/>
            <person name="Liu X."/>
            <person name="Perez L."/>
            <person name="Shen H."/>
            <person name="Wang Q."/>
            <person name="Watt J."/>
            <person name="Xi L."/>
            <person name="Xin Y."/>
            <person name="Zhou J."/>
            <person name="Deng J."/>
            <person name="Jiang H."/>
            <person name="Liu Y."/>
            <person name="Qu J."/>
            <person name="Song X.-Z."/>
            <person name="Zhang L."/>
            <person name="Villasana D."/>
            <person name="Johnson A."/>
            <person name="Liu J."/>
            <person name="Liyanage D."/>
            <person name="Lorensuhewa L."/>
            <person name="Robinson T."/>
            <person name="Song A."/>
            <person name="Song B.-B."/>
            <person name="Dinh H."/>
            <person name="Thornton R."/>
            <person name="Coyle M."/>
            <person name="Francisco L."/>
            <person name="Jackson L."/>
            <person name="Javaid M."/>
            <person name="Korchina V."/>
            <person name="Kovar C."/>
            <person name="Mata R."/>
            <person name="Mathew T."/>
            <person name="Ngo R."/>
            <person name="Nguyen L."/>
            <person name="Nguyen N."/>
            <person name="Okwuonu G."/>
            <person name="Ongeri F."/>
            <person name="Pham C."/>
            <person name="Simmons D."/>
            <person name="Wilczek-Boney K."/>
            <person name="Hale W."/>
            <person name="Jakkamsetti A."/>
            <person name="Pham P."/>
            <person name="Ruth R."/>
            <person name="San Lucas F."/>
            <person name="Warren J."/>
            <person name="Zhang J."/>
            <person name="Zhao Z."/>
            <person name="Zhou C."/>
            <person name="Zhu D."/>
            <person name="Lee S."/>
            <person name="Bess C."/>
            <person name="Blankenburg K."/>
            <person name="Forbes L."/>
            <person name="Fu Q."/>
            <person name="Gubbala S."/>
            <person name="Hirani K."/>
            <person name="Jayaseelan J.C."/>
            <person name="Lara F."/>
            <person name="Munidasa M."/>
            <person name="Palculict T."/>
            <person name="Patil S."/>
            <person name="Pu L.-L."/>
            <person name="Saada N."/>
            <person name="Tang L."/>
            <person name="Weissenberger G."/>
            <person name="Zhu Y."/>
            <person name="Hemphill L."/>
            <person name="Shang Y."/>
            <person name="Youmans B."/>
            <person name="Ayvaz T."/>
            <person name="Ross M."/>
            <person name="Santibanez J."/>
            <person name="Aqrawi P."/>
            <person name="Gross S."/>
            <person name="Joshi V."/>
            <person name="Fowler G."/>
            <person name="Nazareth L."/>
            <person name="Reid J."/>
            <person name="Worley K."/>
            <person name="Petrosino J."/>
            <person name="Highlander S."/>
            <person name="Gibbs R."/>
        </authorList>
    </citation>
    <scope>NUCLEOTIDE SEQUENCE [LARGE SCALE GENOMIC DNA]</scope>
    <source>
        <strain evidence="1">ATCC 35910</strain>
    </source>
</reference>
<gene>
    <name evidence="1" type="ORF">HMPREF0204_10193</name>
</gene>
<accession>A0ABP2J112</accession>
<sequence length="52" mass="6275">MFSWEKRVFRIVNIRELKVNLLIIKKLTGKTLKRTTKVTKENDLVYFKLHAL</sequence>
<organism evidence="1 2">
    <name type="scientific">Chryseobacterium gleum ATCC 35910</name>
    <dbReference type="NCBI Taxonomy" id="525257"/>
    <lineage>
        <taxon>Bacteria</taxon>
        <taxon>Pseudomonadati</taxon>
        <taxon>Bacteroidota</taxon>
        <taxon>Flavobacteriia</taxon>
        <taxon>Flavobacteriales</taxon>
        <taxon>Weeksellaceae</taxon>
        <taxon>Chryseobacterium group</taxon>
        <taxon>Chryseobacterium</taxon>
    </lineage>
</organism>
<keyword evidence="2" id="KW-1185">Reference proteome</keyword>
<dbReference type="Proteomes" id="UP000002969">
    <property type="component" value="Unassembled WGS sequence"/>
</dbReference>
<evidence type="ECO:0000313" key="1">
    <source>
        <dbReference type="EMBL" id="EFK37420.1"/>
    </source>
</evidence>
<dbReference type="EMBL" id="ACKQ02000002">
    <property type="protein sequence ID" value="EFK37420.1"/>
    <property type="molecule type" value="Genomic_DNA"/>
</dbReference>